<accession>A0AAJ3FDT0</accession>
<evidence type="ECO:0000313" key="4">
    <source>
        <dbReference type="Proteomes" id="UP001296580"/>
    </source>
</evidence>
<dbReference type="AlphaFoldDB" id="A0AAJ3FDT0"/>
<keyword evidence="1" id="KW-0732">Signal</keyword>
<name>A0AAJ3FDT0_MEDGN</name>
<protein>
    <recommendedName>
        <fullName evidence="5">Lipoprotein</fullName>
    </recommendedName>
</protein>
<reference evidence="2" key="2">
    <citation type="submission" date="2020-02" db="EMBL/GenBank/DDBJ databases">
        <authorList>
            <person name="Littmann E."/>
            <person name="Sorbara M."/>
        </authorList>
    </citation>
    <scope>NUCLEOTIDE SEQUENCE</scope>
    <source>
        <strain evidence="3">MSK.11.9</strain>
        <strain evidence="2">MSK.15.32</strain>
    </source>
</reference>
<dbReference type="RefSeq" id="WP_118692979.1">
    <property type="nucleotide sequence ID" value="NZ_JAAIMR010000013.1"/>
</dbReference>
<evidence type="ECO:0000256" key="1">
    <source>
        <dbReference type="SAM" id="SignalP"/>
    </source>
</evidence>
<feature type="signal peptide" evidence="1">
    <location>
        <begin position="1"/>
        <end position="21"/>
    </location>
</feature>
<sequence length="135" mass="14895">MKKLIALVLTLACVLALTGCGKNDTYKIKIVVPAGSTEEIVYQEDFVYSDEEISPIGNKITIYSGDGLGDTEVVLKPISVKEENAYEPTYLTPGMPVEMDVEKGAWFKVGINMQNNTDTDKIVYVEIEGVEVRIE</sequence>
<gene>
    <name evidence="3" type="ORF">G4981_08345</name>
    <name evidence="2" type="ORF">G4993_08310</name>
</gene>
<reference evidence="2" key="1">
    <citation type="journal article" date="2020" name="Cell Host Microbe">
        <title>Functional and Genomic Variation between Human-Derived Isolates of Lachnospiraceae Reveals Inter- and Intra-Species Diversity.</title>
        <authorList>
            <person name="Sorbara M.T."/>
            <person name="Littmann E.R."/>
            <person name="Fontana E."/>
            <person name="Moody T.U."/>
            <person name="Kohout C.E."/>
            <person name="Gjonbalaj M."/>
            <person name="Eaton V."/>
            <person name="Seok R."/>
            <person name="Leiner I.M."/>
            <person name="Pamer E.G."/>
        </authorList>
    </citation>
    <scope>NUCLEOTIDE SEQUENCE</scope>
    <source>
        <strain evidence="3">MSK.11.9</strain>
        <strain evidence="2">MSK.15.32</strain>
    </source>
</reference>
<dbReference type="Proteomes" id="UP001296581">
    <property type="component" value="Unassembled WGS sequence"/>
</dbReference>
<dbReference type="EMBL" id="JAAIRY010000011">
    <property type="protein sequence ID" value="NSI65279.1"/>
    <property type="molecule type" value="Genomic_DNA"/>
</dbReference>
<comment type="caution">
    <text evidence="2">The sequence shown here is derived from an EMBL/GenBank/DDBJ whole genome shotgun (WGS) entry which is preliminary data.</text>
</comment>
<evidence type="ECO:0000313" key="2">
    <source>
        <dbReference type="EMBL" id="NSI58403.1"/>
    </source>
</evidence>
<evidence type="ECO:0000313" key="3">
    <source>
        <dbReference type="EMBL" id="NSI65279.1"/>
    </source>
</evidence>
<dbReference type="PROSITE" id="PS51257">
    <property type="entry name" value="PROKAR_LIPOPROTEIN"/>
    <property type="match status" value="1"/>
</dbReference>
<organism evidence="2 4">
    <name type="scientific">Mediterraneibacter gnavus</name>
    <name type="common">Ruminococcus gnavus</name>
    <dbReference type="NCBI Taxonomy" id="33038"/>
    <lineage>
        <taxon>Bacteria</taxon>
        <taxon>Bacillati</taxon>
        <taxon>Bacillota</taxon>
        <taxon>Clostridia</taxon>
        <taxon>Lachnospirales</taxon>
        <taxon>Lachnospiraceae</taxon>
        <taxon>Mediterraneibacter</taxon>
    </lineage>
</organism>
<dbReference type="Proteomes" id="UP001296580">
    <property type="component" value="Unassembled WGS sequence"/>
</dbReference>
<dbReference type="EMBL" id="JAAIRV010000013">
    <property type="protein sequence ID" value="NSI58403.1"/>
    <property type="molecule type" value="Genomic_DNA"/>
</dbReference>
<evidence type="ECO:0008006" key="5">
    <source>
        <dbReference type="Google" id="ProtNLM"/>
    </source>
</evidence>
<proteinExistence type="predicted"/>
<feature type="chain" id="PRO_5042593208" description="Lipoprotein" evidence="1">
    <location>
        <begin position="22"/>
        <end position="135"/>
    </location>
</feature>